<keyword evidence="1" id="KW-0812">Transmembrane</keyword>
<feature type="transmembrane region" description="Helical" evidence="1">
    <location>
        <begin position="412"/>
        <end position="432"/>
    </location>
</feature>
<keyword evidence="1" id="KW-0472">Membrane</keyword>
<gene>
    <name evidence="2" type="ORF">ACH4WX_12880</name>
</gene>
<name>A0ABW7TL75_9NOCA</name>
<dbReference type="GeneID" id="93504607"/>
<proteinExistence type="predicted"/>
<dbReference type="Gene3D" id="1.50.10.20">
    <property type="match status" value="1"/>
</dbReference>
<evidence type="ECO:0000313" key="3">
    <source>
        <dbReference type="Proteomes" id="UP001611263"/>
    </source>
</evidence>
<evidence type="ECO:0008006" key="4">
    <source>
        <dbReference type="Google" id="ProtNLM"/>
    </source>
</evidence>
<protein>
    <recommendedName>
        <fullName evidence="4">Squalene cyclase C-terminal domain-containing protein</fullName>
    </recommendedName>
</protein>
<sequence length="433" mass="46449">MDDRIDRAADWFARHVVGNGAGYVGWGWSSDVPPNPQDSAEVVCALARIGHPIPDESTVLTLIRRGVVRHSSEVDWEFNAPVDAAWRLRALKCLGGSRAELESCREILITAQDSETGGWPLGDSVTPISMTASVAAVRALTELGSEDERAARAARKGATFLVSAMLEGGPQVEPMYASAQIATLLAVPQITALGGDRVRRAKDLAVDRVLSLLPSNIGRLEEESIRRGQVTQTWYHATLQQSVSALTAGGDKLIFHPVFREAFIELLDFQQLSPVHSDRGGFRTSREGFITTYATAQAVHALADVRTLVGDRVNPARVFDMLCQREGGHHTDPQNVVPIGRSPIIMNSPAGAAFFALGSSAGVTIALLALLFAEELGKVGSRALVAWGVLCAFLGIYGFAATRLPRIGKRKVAAVTFAAFTAVVFPVVTFLLS</sequence>
<evidence type="ECO:0000256" key="1">
    <source>
        <dbReference type="SAM" id="Phobius"/>
    </source>
</evidence>
<feature type="transmembrane region" description="Helical" evidence="1">
    <location>
        <begin position="379"/>
        <end position="400"/>
    </location>
</feature>
<keyword evidence="1" id="KW-1133">Transmembrane helix</keyword>
<comment type="caution">
    <text evidence="2">The sequence shown here is derived from an EMBL/GenBank/DDBJ whole genome shotgun (WGS) entry which is preliminary data.</text>
</comment>
<reference evidence="2 3" key="1">
    <citation type="submission" date="2024-10" db="EMBL/GenBank/DDBJ databases">
        <title>The Natural Products Discovery Center: Release of the First 8490 Sequenced Strains for Exploring Actinobacteria Biosynthetic Diversity.</title>
        <authorList>
            <person name="Kalkreuter E."/>
            <person name="Kautsar S.A."/>
            <person name="Yang D."/>
            <person name="Bader C.D."/>
            <person name="Teijaro C.N."/>
            <person name="Fluegel L."/>
            <person name="Davis C.M."/>
            <person name="Simpson J.R."/>
            <person name="Lauterbach L."/>
            <person name="Steele A.D."/>
            <person name="Gui C."/>
            <person name="Meng S."/>
            <person name="Li G."/>
            <person name="Viehrig K."/>
            <person name="Ye F."/>
            <person name="Su P."/>
            <person name="Kiefer A.F."/>
            <person name="Nichols A."/>
            <person name="Cepeda A.J."/>
            <person name="Yan W."/>
            <person name="Fan B."/>
            <person name="Jiang Y."/>
            <person name="Adhikari A."/>
            <person name="Zheng C.-J."/>
            <person name="Schuster L."/>
            <person name="Cowan T.M."/>
            <person name="Smanski M.J."/>
            <person name="Chevrette M.G."/>
            <person name="De Carvalho L.P.S."/>
            <person name="Shen B."/>
        </authorList>
    </citation>
    <scope>NUCLEOTIDE SEQUENCE [LARGE SCALE GENOMIC DNA]</scope>
    <source>
        <strain evidence="2 3">NPDC020568</strain>
    </source>
</reference>
<evidence type="ECO:0000313" key="2">
    <source>
        <dbReference type="EMBL" id="MFI1461605.1"/>
    </source>
</evidence>
<dbReference type="Proteomes" id="UP001611263">
    <property type="component" value="Unassembled WGS sequence"/>
</dbReference>
<dbReference type="RefSeq" id="WP_156052338.1">
    <property type="nucleotide sequence ID" value="NZ_JBIRUQ010000002.1"/>
</dbReference>
<dbReference type="InterPro" id="IPR008930">
    <property type="entry name" value="Terpenoid_cyclase/PrenylTrfase"/>
</dbReference>
<keyword evidence="3" id="KW-1185">Reference proteome</keyword>
<organism evidence="2 3">
    <name type="scientific">Nocardia carnea</name>
    <dbReference type="NCBI Taxonomy" id="37328"/>
    <lineage>
        <taxon>Bacteria</taxon>
        <taxon>Bacillati</taxon>
        <taxon>Actinomycetota</taxon>
        <taxon>Actinomycetes</taxon>
        <taxon>Mycobacteriales</taxon>
        <taxon>Nocardiaceae</taxon>
        <taxon>Nocardia</taxon>
    </lineage>
</organism>
<dbReference type="SUPFAM" id="SSF48239">
    <property type="entry name" value="Terpenoid cyclases/Protein prenyltransferases"/>
    <property type="match status" value="1"/>
</dbReference>
<feature type="transmembrane region" description="Helical" evidence="1">
    <location>
        <begin position="351"/>
        <end position="373"/>
    </location>
</feature>
<accession>A0ABW7TL75</accession>
<dbReference type="EMBL" id="JBIRUQ010000002">
    <property type="protein sequence ID" value="MFI1461605.1"/>
    <property type="molecule type" value="Genomic_DNA"/>
</dbReference>